<dbReference type="EMBL" id="CP071793">
    <property type="protein sequence ID" value="QTD51738.1"/>
    <property type="molecule type" value="Genomic_DNA"/>
</dbReference>
<dbReference type="KEGG" id="scor:J3U87_04650"/>
<evidence type="ECO:0008006" key="3">
    <source>
        <dbReference type="Google" id="ProtNLM"/>
    </source>
</evidence>
<gene>
    <name evidence="1" type="ORF">J3U87_04650</name>
</gene>
<organism evidence="1 2">
    <name type="scientific">Sulfidibacter corallicola</name>
    <dbReference type="NCBI Taxonomy" id="2818388"/>
    <lineage>
        <taxon>Bacteria</taxon>
        <taxon>Pseudomonadati</taxon>
        <taxon>Acidobacteriota</taxon>
        <taxon>Holophagae</taxon>
        <taxon>Acanthopleuribacterales</taxon>
        <taxon>Acanthopleuribacteraceae</taxon>
        <taxon>Sulfidibacter</taxon>
    </lineage>
</organism>
<reference evidence="1" key="1">
    <citation type="submission" date="2021-03" db="EMBL/GenBank/DDBJ databases">
        <title>Acanthopleuribacteraceae sp. M133.</title>
        <authorList>
            <person name="Wang G."/>
        </authorList>
    </citation>
    <scope>NUCLEOTIDE SEQUENCE</scope>
    <source>
        <strain evidence="1">M133</strain>
    </source>
</reference>
<evidence type="ECO:0000313" key="1">
    <source>
        <dbReference type="EMBL" id="QTD51738.1"/>
    </source>
</evidence>
<dbReference type="RefSeq" id="WP_237381860.1">
    <property type="nucleotide sequence ID" value="NZ_CP071793.1"/>
</dbReference>
<accession>A0A8A4TRT3</accession>
<keyword evidence="2" id="KW-1185">Reference proteome</keyword>
<name>A0A8A4TRT3_SULCO</name>
<dbReference type="Proteomes" id="UP000663929">
    <property type="component" value="Chromosome"/>
</dbReference>
<dbReference type="AlphaFoldDB" id="A0A8A4TRT3"/>
<protein>
    <recommendedName>
        <fullName evidence="3">AAA ATPase domain-containing protein</fullName>
    </recommendedName>
</protein>
<evidence type="ECO:0000313" key="2">
    <source>
        <dbReference type="Proteomes" id="UP000663929"/>
    </source>
</evidence>
<sequence length="120" mass="13657">MSTVSDIEGHEMDLDRLKWIYNACDPFEPATSKQYKDCSAARGGGIFVDEFTNHLRLATDCLCILFTGHIGSGKSTELLRLRERLLKEKVDQVYYLPVLVDMHQFIDDYDTDTTSPDTGF</sequence>
<proteinExistence type="predicted"/>